<sequence>MSLHSRAQALKNRYFYLNSLIQDELSRPLPNSLHLFELKVKRLRLEEKLSNLN</sequence>
<gene>
    <name evidence="1" type="ORF">Bealeia1_01371</name>
</gene>
<reference evidence="1 2" key="1">
    <citation type="journal article" date="2024" name="Environ. Microbiol.">
        <title>Novel evolutionary insights on the interactions of the Holosporales (Alphaproteobacteria) with eukaryotic hosts from comparative genomics.</title>
        <authorList>
            <person name="Giovannini M."/>
            <person name="Petroni G."/>
            <person name="Castelli M."/>
        </authorList>
    </citation>
    <scope>NUCLEOTIDE SEQUENCE [LARGE SCALE GENOMIC DNA]</scope>
    <source>
        <strain evidence="1 2">US_Bl 15I1</strain>
    </source>
</reference>
<organism evidence="1 2">
    <name type="scientific">Candidatus Bealeia paramacronuclearis</name>
    <dbReference type="NCBI Taxonomy" id="1921001"/>
    <lineage>
        <taxon>Bacteria</taxon>
        <taxon>Pseudomonadati</taxon>
        <taxon>Pseudomonadota</taxon>
        <taxon>Alphaproteobacteria</taxon>
        <taxon>Holosporales</taxon>
        <taxon>Holosporaceae</taxon>
        <taxon>Candidatus Bealeia</taxon>
    </lineage>
</organism>
<proteinExistence type="predicted"/>
<evidence type="ECO:0000313" key="1">
    <source>
        <dbReference type="EMBL" id="WVX67173.1"/>
    </source>
</evidence>
<protein>
    <submittedName>
        <fullName evidence="1">DUF465 domain-containing protein</fullName>
    </submittedName>
</protein>
<dbReference type="EMBL" id="CP133270">
    <property type="protein sequence ID" value="WVX67173.1"/>
    <property type="molecule type" value="Genomic_DNA"/>
</dbReference>
<dbReference type="Proteomes" id="UP001330434">
    <property type="component" value="Chromosome"/>
</dbReference>
<name>A0ABZ2C544_9PROT</name>
<keyword evidence="2" id="KW-1185">Reference proteome</keyword>
<evidence type="ECO:0000313" key="2">
    <source>
        <dbReference type="Proteomes" id="UP001330434"/>
    </source>
</evidence>
<accession>A0ABZ2C544</accession>